<keyword evidence="2 4" id="KW-0808">Transferase</keyword>
<accession>A0A1I0MH61</accession>
<dbReference type="Gene3D" id="3.40.50.150">
    <property type="entry name" value="Vaccinia Virus protein VP39"/>
    <property type="match status" value="1"/>
</dbReference>
<dbReference type="RefSeq" id="WP_092450192.1">
    <property type="nucleotide sequence ID" value="NZ_FOJI01000001.1"/>
</dbReference>
<dbReference type="InterPro" id="IPR029063">
    <property type="entry name" value="SAM-dependent_MTases_sf"/>
</dbReference>
<dbReference type="GO" id="GO:0008168">
    <property type="term" value="F:methyltransferase activity"/>
    <property type="evidence" value="ECO:0007669"/>
    <property type="project" value="UniProtKB-KW"/>
</dbReference>
<dbReference type="PANTHER" id="PTHR43861:SF1">
    <property type="entry name" value="TRANS-ACONITATE 2-METHYLTRANSFERASE"/>
    <property type="match status" value="1"/>
</dbReference>
<feature type="domain" description="Methyltransferase" evidence="3">
    <location>
        <begin position="42"/>
        <end position="130"/>
    </location>
</feature>
<dbReference type="Pfam" id="PF13649">
    <property type="entry name" value="Methyltransf_25"/>
    <property type="match status" value="1"/>
</dbReference>
<name>A0A1I0MH61_9FIRM</name>
<dbReference type="EMBL" id="FOJI01000001">
    <property type="protein sequence ID" value="SEV87418.1"/>
    <property type="molecule type" value="Genomic_DNA"/>
</dbReference>
<organism evidence="4 5">
    <name type="scientific">[Clostridium] fimetarium</name>
    <dbReference type="NCBI Taxonomy" id="99656"/>
    <lineage>
        <taxon>Bacteria</taxon>
        <taxon>Bacillati</taxon>
        <taxon>Bacillota</taxon>
        <taxon>Clostridia</taxon>
        <taxon>Lachnospirales</taxon>
        <taxon>Lachnospiraceae</taxon>
    </lineage>
</organism>
<evidence type="ECO:0000256" key="2">
    <source>
        <dbReference type="ARBA" id="ARBA00022679"/>
    </source>
</evidence>
<gene>
    <name evidence="4" type="ORF">SAMN05421659_101503</name>
</gene>
<keyword evidence="5" id="KW-1185">Reference proteome</keyword>
<dbReference type="OrthoDB" id="9804312at2"/>
<dbReference type="GO" id="GO:0032259">
    <property type="term" value="P:methylation"/>
    <property type="evidence" value="ECO:0007669"/>
    <property type="project" value="UniProtKB-KW"/>
</dbReference>
<evidence type="ECO:0000313" key="4">
    <source>
        <dbReference type="EMBL" id="SEV87418.1"/>
    </source>
</evidence>
<dbReference type="AlphaFoldDB" id="A0A1I0MH61"/>
<dbReference type="CDD" id="cd02440">
    <property type="entry name" value="AdoMet_MTases"/>
    <property type="match status" value="1"/>
</dbReference>
<evidence type="ECO:0000256" key="1">
    <source>
        <dbReference type="ARBA" id="ARBA00022603"/>
    </source>
</evidence>
<reference evidence="4 5" key="1">
    <citation type="submission" date="2016-10" db="EMBL/GenBank/DDBJ databases">
        <authorList>
            <person name="de Groot N.N."/>
        </authorList>
    </citation>
    <scope>NUCLEOTIDE SEQUENCE [LARGE SCALE GENOMIC DNA]</scope>
    <source>
        <strain evidence="4 5">DSM 9179</strain>
    </source>
</reference>
<dbReference type="PANTHER" id="PTHR43861">
    <property type="entry name" value="TRANS-ACONITATE 2-METHYLTRANSFERASE-RELATED"/>
    <property type="match status" value="1"/>
</dbReference>
<sequence length="190" mass="21966">MSADTLEYYNKNAKDFNDSTFEVDFAKVQEWFCKYLKAGSLILDFGCGSGRDTKYFMERGYRLDAIDGSKELCEIASENTGIVVKNQVFNKLNEVEKYDGIWACASILHLQYNELKEVLVKMNIALNESGILYCSFKYGDFEGDRNGRYFTDMTAEKLDRLIDEIGILEVREQMITTDVRPGRDDEKWLK</sequence>
<proteinExistence type="predicted"/>
<dbReference type="Proteomes" id="UP000199701">
    <property type="component" value="Unassembled WGS sequence"/>
</dbReference>
<dbReference type="STRING" id="99656.SAMN05421659_101503"/>
<dbReference type="SUPFAM" id="SSF53335">
    <property type="entry name" value="S-adenosyl-L-methionine-dependent methyltransferases"/>
    <property type="match status" value="1"/>
</dbReference>
<dbReference type="InterPro" id="IPR041698">
    <property type="entry name" value="Methyltransf_25"/>
</dbReference>
<evidence type="ECO:0000313" key="5">
    <source>
        <dbReference type="Proteomes" id="UP000199701"/>
    </source>
</evidence>
<keyword evidence="1 4" id="KW-0489">Methyltransferase</keyword>
<evidence type="ECO:0000259" key="3">
    <source>
        <dbReference type="Pfam" id="PF13649"/>
    </source>
</evidence>
<protein>
    <submittedName>
        <fullName evidence="4">Methyltransferase domain-containing protein</fullName>
    </submittedName>
</protein>